<gene>
    <name evidence="11 16" type="primary">rnmV</name>
    <name evidence="14" type="ORF">CG419_01890</name>
    <name evidence="15" type="ORF">LTWDN19_14990</name>
    <name evidence="16" type="ORF">PSR33_04360</name>
</gene>
<reference evidence="15 18" key="2">
    <citation type="submission" date="2021-05" db="EMBL/GenBank/DDBJ databases">
        <title>Complete Genome Sequence of Latilactobacillus sp. Strain WDN19, a High D-Aspartate-producing Lactic Acid Bacterium Isolated from a Japanese Pickle.</title>
        <authorList>
            <person name="Kajitani K."/>
            <person name="Takahashi S."/>
        </authorList>
    </citation>
    <scope>NUCLEOTIDE SEQUENCE [LARGE SCALE GENOMIC DNA]</scope>
    <source>
        <strain evidence="15 18">WDN19</strain>
    </source>
</reference>
<dbReference type="GeneID" id="49611078"/>
<name>A0A0B2XFF3_LATCU</name>
<evidence type="ECO:0000256" key="11">
    <source>
        <dbReference type="HAMAP-Rule" id="MF_01469"/>
    </source>
</evidence>
<organism evidence="16 19">
    <name type="scientific">Latilactobacillus curvatus</name>
    <name type="common">Lactobacillus curvatus</name>
    <dbReference type="NCBI Taxonomy" id="28038"/>
    <lineage>
        <taxon>Bacteria</taxon>
        <taxon>Bacillati</taxon>
        <taxon>Bacillota</taxon>
        <taxon>Bacilli</taxon>
        <taxon>Lactobacillales</taxon>
        <taxon>Lactobacillaceae</taxon>
        <taxon>Latilactobacillus</taxon>
    </lineage>
</organism>
<dbReference type="KEGG" id="lcv:FBA2_08355"/>
<dbReference type="SUPFAM" id="SSF110455">
    <property type="entry name" value="Toprim domain"/>
    <property type="match status" value="1"/>
</dbReference>
<evidence type="ECO:0000259" key="13">
    <source>
        <dbReference type="PROSITE" id="PS50880"/>
    </source>
</evidence>
<dbReference type="PROSITE" id="PS50880">
    <property type="entry name" value="TOPRIM"/>
    <property type="match status" value="1"/>
</dbReference>
<evidence type="ECO:0000313" key="14">
    <source>
        <dbReference type="EMBL" id="ASN59447.1"/>
    </source>
</evidence>
<evidence type="ECO:0000313" key="19">
    <source>
        <dbReference type="Proteomes" id="UP001215533"/>
    </source>
</evidence>
<dbReference type="SMART" id="SM00493">
    <property type="entry name" value="TOPRIM"/>
    <property type="match status" value="1"/>
</dbReference>
<evidence type="ECO:0000256" key="4">
    <source>
        <dbReference type="ARBA" id="ARBA00022722"/>
    </source>
</evidence>
<dbReference type="Proteomes" id="UP000825100">
    <property type="component" value="Chromosome"/>
</dbReference>
<evidence type="ECO:0000313" key="17">
    <source>
        <dbReference type="Proteomes" id="UP000199749"/>
    </source>
</evidence>
<keyword evidence="7 11" id="KW-0255">Endonuclease</keyword>
<dbReference type="CDD" id="cd01027">
    <property type="entry name" value="TOPRIM_RNase_M5_like"/>
    <property type="match status" value="1"/>
</dbReference>
<dbReference type="GO" id="GO:0005737">
    <property type="term" value="C:cytoplasm"/>
    <property type="evidence" value="ECO:0007669"/>
    <property type="project" value="UniProtKB-SubCell"/>
</dbReference>
<evidence type="ECO:0000256" key="3">
    <source>
        <dbReference type="ARBA" id="ARBA00022552"/>
    </source>
</evidence>
<keyword evidence="3 11" id="KW-0698">rRNA processing</keyword>
<evidence type="ECO:0000256" key="8">
    <source>
        <dbReference type="ARBA" id="ARBA00022801"/>
    </source>
</evidence>
<comment type="similarity">
    <text evidence="11">Belongs to the ribonuclease M5 family.</text>
</comment>
<dbReference type="HAMAP" id="MF_01469">
    <property type="entry name" value="RNase_M5"/>
    <property type="match status" value="1"/>
</dbReference>
<evidence type="ECO:0000256" key="6">
    <source>
        <dbReference type="ARBA" id="ARBA00022730"/>
    </source>
</evidence>
<reference evidence="14 17" key="1">
    <citation type="submission" date="2017-07" db="EMBL/GenBank/DDBJ databases">
        <title>Lactobacillus curvatus MRS6 whole genome.</title>
        <authorList>
            <person name="Jans C."/>
            <person name="Lagler S."/>
            <person name="Lacroix C."/>
            <person name="Meile L."/>
            <person name="Stevens M.J.A."/>
        </authorList>
    </citation>
    <scope>NUCLEOTIDE SEQUENCE [LARGE SCALE GENOMIC DNA]</scope>
    <source>
        <strain evidence="14 17">MRS6</strain>
    </source>
</reference>
<keyword evidence="4 11" id="KW-0540">Nuclease</keyword>
<keyword evidence="5" id="KW-0479">Metal-binding</keyword>
<dbReference type="Pfam" id="PF01751">
    <property type="entry name" value="Toprim"/>
    <property type="match status" value="1"/>
</dbReference>
<dbReference type="Gene3D" id="3.40.1360.10">
    <property type="match status" value="1"/>
</dbReference>
<evidence type="ECO:0000313" key="18">
    <source>
        <dbReference type="Proteomes" id="UP000825100"/>
    </source>
</evidence>
<dbReference type="InterPro" id="IPR034141">
    <property type="entry name" value="TOPRIM_RNase_M5-like"/>
</dbReference>
<dbReference type="PANTHER" id="PTHR39156">
    <property type="entry name" value="RIBONUCLEASE M5"/>
    <property type="match status" value="1"/>
</dbReference>
<evidence type="ECO:0000256" key="5">
    <source>
        <dbReference type="ARBA" id="ARBA00022723"/>
    </source>
</evidence>
<keyword evidence="8 11" id="KW-0378">Hydrolase</keyword>
<comment type="subcellular location">
    <subcellularLocation>
        <location evidence="11">Cytoplasm</location>
    </subcellularLocation>
</comment>
<dbReference type="EC" id="3.1.26.8" evidence="11 12"/>
<dbReference type="AlphaFoldDB" id="A0A0B2XFF3"/>
<dbReference type="Proteomes" id="UP001215533">
    <property type="component" value="Chromosome"/>
</dbReference>
<sequence length="189" mass="21048">MKKTIQEVIVVEGRDDTKRLREVFPDVSTIETRGSAINEEIIEKIALAQEKRGVIVFTDPDFHGEKIRKIISQNVPGVEHAFLPRTEARPEKAGGSLGIEHAKPAAIVQALEHLLTQDEEADEQISQSDLLTAGLIAGADSKRRRELLGEILHIGYTNSKQLYKRLKMFQVTQAEFGAALLQIKQELGD</sequence>
<dbReference type="Pfam" id="PF13331">
    <property type="entry name" value="DUF4093"/>
    <property type="match status" value="1"/>
</dbReference>
<dbReference type="InterPro" id="IPR004466">
    <property type="entry name" value="RNase_M5"/>
</dbReference>
<keyword evidence="6 11" id="KW-0699">rRNA-binding</keyword>
<dbReference type="EMBL" id="AP024685">
    <property type="protein sequence ID" value="BCX30932.1"/>
    <property type="molecule type" value="Genomic_DNA"/>
</dbReference>
<dbReference type="GO" id="GO:0006364">
    <property type="term" value="P:rRNA processing"/>
    <property type="evidence" value="ECO:0007669"/>
    <property type="project" value="UniProtKB-UniRule"/>
</dbReference>
<dbReference type="NCBIfam" id="TIGR00334">
    <property type="entry name" value="5S_RNA_mat_M5"/>
    <property type="match status" value="1"/>
</dbReference>
<keyword evidence="18" id="KW-1185">Reference proteome</keyword>
<evidence type="ECO:0000313" key="16">
    <source>
        <dbReference type="EMBL" id="WDC91443.1"/>
    </source>
</evidence>
<evidence type="ECO:0000256" key="7">
    <source>
        <dbReference type="ARBA" id="ARBA00022759"/>
    </source>
</evidence>
<evidence type="ECO:0000256" key="10">
    <source>
        <dbReference type="ARBA" id="ARBA00022884"/>
    </source>
</evidence>
<keyword evidence="9" id="KW-0460">Magnesium</keyword>
<dbReference type="GO" id="GO:0019843">
    <property type="term" value="F:rRNA binding"/>
    <property type="evidence" value="ECO:0007669"/>
    <property type="project" value="UniProtKB-KW"/>
</dbReference>
<dbReference type="GO" id="GO:0046872">
    <property type="term" value="F:metal ion binding"/>
    <property type="evidence" value="ECO:0007669"/>
    <property type="project" value="UniProtKB-KW"/>
</dbReference>
<dbReference type="GO" id="GO:0043822">
    <property type="term" value="F:ribonuclease M5 activity"/>
    <property type="evidence" value="ECO:0007669"/>
    <property type="project" value="UniProtKB-UniRule"/>
</dbReference>
<evidence type="ECO:0000256" key="2">
    <source>
        <dbReference type="ARBA" id="ARBA00022517"/>
    </source>
</evidence>
<protein>
    <recommendedName>
        <fullName evidence="11 12">Ribonuclease M5</fullName>
        <ecNumber evidence="11 12">3.1.26.8</ecNumber>
    </recommendedName>
    <alternativeName>
        <fullName evidence="11">RNase M5</fullName>
    </alternativeName>
    <alternativeName>
        <fullName evidence="11">Ribosomal RNA terminal maturase M5</fullName>
    </alternativeName>
</protein>
<dbReference type="EMBL" id="CP022474">
    <property type="protein sequence ID" value="ASN59447.1"/>
    <property type="molecule type" value="Genomic_DNA"/>
</dbReference>
<dbReference type="Proteomes" id="UP000199749">
    <property type="component" value="Chromosome"/>
</dbReference>
<accession>A0A0B2XFF3</accession>
<feature type="domain" description="Toprim" evidence="13">
    <location>
        <begin position="6"/>
        <end position="90"/>
    </location>
</feature>
<dbReference type="EMBL" id="CP117683">
    <property type="protein sequence ID" value="WDC91443.1"/>
    <property type="molecule type" value="Genomic_DNA"/>
</dbReference>
<dbReference type="PANTHER" id="PTHR39156:SF1">
    <property type="entry name" value="RIBONUCLEASE M5"/>
    <property type="match status" value="1"/>
</dbReference>
<dbReference type="RefSeq" id="WP_004270377.1">
    <property type="nucleotide sequence ID" value="NZ_AP024685.1"/>
</dbReference>
<evidence type="ECO:0000256" key="9">
    <source>
        <dbReference type="ARBA" id="ARBA00022842"/>
    </source>
</evidence>
<evidence type="ECO:0000256" key="1">
    <source>
        <dbReference type="ARBA" id="ARBA00022490"/>
    </source>
</evidence>
<comment type="catalytic activity">
    <reaction evidence="11">
        <text>Endonucleolytic cleavage of RNA, removing 21 and 42 nucleotides, respectively, from the 5'- and 3'-termini of a 5S-rRNA precursor.</text>
        <dbReference type="EC" id="3.1.26.8"/>
    </reaction>
</comment>
<dbReference type="InterPro" id="IPR025156">
    <property type="entry name" value="RNase_M5_C"/>
</dbReference>
<keyword evidence="10 11" id="KW-0694">RNA-binding</keyword>
<keyword evidence="2 11" id="KW-0690">Ribosome biogenesis</keyword>
<keyword evidence="1 11" id="KW-0963">Cytoplasm</keyword>
<evidence type="ECO:0000256" key="12">
    <source>
        <dbReference type="NCBIfam" id="TIGR00334"/>
    </source>
</evidence>
<proteinExistence type="inferred from homology"/>
<dbReference type="InterPro" id="IPR006171">
    <property type="entry name" value="TOPRIM_dom"/>
</dbReference>
<evidence type="ECO:0000313" key="15">
    <source>
        <dbReference type="EMBL" id="BCX30932.1"/>
    </source>
</evidence>
<dbReference type="FunFam" id="3.40.1360.10:FF:000006">
    <property type="entry name" value="Ribonuclease M5"/>
    <property type="match status" value="1"/>
</dbReference>
<reference evidence="16" key="3">
    <citation type="submission" date="2023-02" db="EMBL/GenBank/DDBJ databases">
        <title>Complete genome sequence of Lactobacillus curvatus CACC879 isolated from Pig feces.</title>
        <authorList>
            <person name="Park S."/>
            <person name="Park M.A."/>
            <person name="Kim D.-H."/>
            <person name="Kim Y."/>
        </authorList>
    </citation>
    <scope>NUCLEOTIDE SEQUENCE</scope>
    <source>
        <strain evidence="16">CACC879</strain>
    </source>
</reference>
<comment type="function">
    <text evidence="11">Required for correct processing of both the 5' and 3' ends of 5S rRNA precursor. Cleaves both sides of a double-stranded region yielding mature 5S rRNA in one step.</text>
</comment>